<accession>A0ABP7HHN6</accession>
<sequence>MTVRIGFFPNNNSLFVLRHRGIVERRLPAVEWVDLRALPAKPPVDPKSALPTLHSDWLFEPGGYDFIGTGFTPPVTGLAHDRDLVYVGISGPRVENGRLVVKPGSPIRTVADLRGRRVGVAHGSWQTTLLLFALEGAGLTWSDIEPVDTAVHDGPSAFSSGELDAWVGAYPALGVVEQAGPVRTLIETEGLFSHPSLWFTRRDFAENHRDELTAIVRSLQESDAWVEANPREAARYFAEDAGTTSEADLDRWEHALRSRPFGLHPVSEEFLDEQHRAARLLAANGLLPRAVDPRSAVLPWLNDLLTPQAA</sequence>
<dbReference type="EMBL" id="BAABCM010000001">
    <property type="protein sequence ID" value="GAA3791978.1"/>
    <property type="molecule type" value="Genomic_DNA"/>
</dbReference>
<dbReference type="PANTHER" id="PTHR30024:SF42">
    <property type="entry name" value="ALIPHATIC SULFONATES-BINDING PROTEIN-RELATED"/>
    <property type="match status" value="1"/>
</dbReference>
<dbReference type="Gene3D" id="3.40.190.10">
    <property type="entry name" value="Periplasmic binding protein-like II"/>
    <property type="match status" value="2"/>
</dbReference>
<dbReference type="RefSeq" id="WP_237337912.1">
    <property type="nucleotide sequence ID" value="NZ_BAABCM010000001.1"/>
</dbReference>
<dbReference type="PANTHER" id="PTHR30024">
    <property type="entry name" value="ALIPHATIC SULFONATES-BINDING PROTEIN-RELATED"/>
    <property type="match status" value="1"/>
</dbReference>
<evidence type="ECO:0000259" key="1">
    <source>
        <dbReference type="Pfam" id="PF09084"/>
    </source>
</evidence>
<dbReference type="SUPFAM" id="SSF53850">
    <property type="entry name" value="Periplasmic binding protein-like II"/>
    <property type="match status" value="1"/>
</dbReference>
<evidence type="ECO:0000313" key="3">
    <source>
        <dbReference type="Proteomes" id="UP001501624"/>
    </source>
</evidence>
<protein>
    <submittedName>
        <fullName evidence="2">Aliphatic sulfonate ABC transporter substrate-binding protein</fullName>
    </submittedName>
</protein>
<dbReference type="Pfam" id="PF09084">
    <property type="entry name" value="NMT1"/>
    <property type="match status" value="1"/>
</dbReference>
<keyword evidence="3" id="KW-1185">Reference proteome</keyword>
<dbReference type="InterPro" id="IPR015168">
    <property type="entry name" value="SsuA/THI5"/>
</dbReference>
<evidence type="ECO:0000313" key="2">
    <source>
        <dbReference type="EMBL" id="GAA3791978.1"/>
    </source>
</evidence>
<feature type="domain" description="SsuA/THI5-like" evidence="1">
    <location>
        <begin position="99"/>
        <end position="233"/>
    </location>
</feature>
<proteinExistence type="predicted"/>
<gene>
    <name evidence="2" type="ORF">GCM10022380_05800</name>
</gene>
<organism evidence="2 3">
    <name type="scientific">Amycolatopsis tucumanensis</name>
    <dbReference type="NCBI Taxonomy" id="401106"/>
    <lineage>
        <taxon>Bacteria</taxon>
        <taxon>Bacillati</taxon>
        <taxon>Actinomycetota</taxon>
        <taxon>Actinomycetes</taxon>
        <taxon>Pseudonocardiales</taxon>
        <taxon>Pseudonocardiaceae</taxon>
        <taxon>Amycolatopsis</taxon>
    </lineage>
</organism>
<name>A0ABP7HHN6_9PSEU</name>
<dbReference type="Proteomes" id="UP001501624">
    <property type="component" value="Unassembled WGS sequence"/>
</dbReference>
<comment type="caution">
    <text evidence="2">The sequence shown here is derived from an EMBL/GenBank/DDBJ whole genome shotgun (WGS) entry which is preliminary data.</text>
</comment>
<reference evidence="3" key="1">
    <citation type="journal article" date="2019" name="Int. J. Syst. Evol. Microbiol.">
        <title>The Global Catalogue of Microorganisms (GCM) 10K type strain sequencing project: providing services to taxonomists for standard genome sequencing and annotation.</title>
        <authorList>
            <consortium name="The Broad Institute Genomics Platform"/>
            <consortium name="The Broad Institute Genome Sequencing Center for Infectious Disease"/>
            <person name="Wu L."/>
            <person name="Ma J."/>
        </authorList>
    </citation>
    <scope>NUCLEOTIDE SEQUENCE [LARGE SCALE GENOMIC DNA]</scope>
    <source>
        <strain evidence="3">JCM 17017</strain>
    </source>
</reference>